<dbReference type="EC" id="2.3.1.266" evidence="5"/>
<gene>
    <name evidence="7" type="primary">rimI</name>
    <name evidence="7" type="ORF">IRY55_12655</name>
</gene>
<dbReference type="RefSeq" id="WP_194563699.1">
    <property type="nucleotide sequence ID" value="NZ_JADKPV010000010.1"/>
</dbReference>
<evidence type="ECO:0000256" key="4">
    <source>
        <dbReference type="ARBA" id="ARBA00023315"/>
    </source>
</evidence>
<comment type="similarity">
    <text evidence="1 5">Belongs to the acetyltransferase family. RimI subfamily.</text>
</comment>
<comment type="subcellular location">
    <subcellularLocation>
        <location evidence="5">Cytoplasm</location>
    </subcellularLocation>
</comment>
<keyword evidence="7" id="KW-0689">Ribosomal protein</keyword>
<evidence type="ECO:0000313" key="8">
    <source>
        <dbReference type="Proteomes" id="UP000622653"/>
    </source>
</evidence>
<dbReference type="Gene3D" id="3.40.630.30">
    <property type="match status" value="1"/>
</dbReference>
<accession>A0A8J7KFF4</accession>
<dbReference type="InterPro" id="IPR006464">
    <property type="entry name" value="AcTrfase_RimI/Ard1"/>
</dbReference>
<evidence type="ECO:0000259" key="6">
    <source>
        <dbReference type="PROSITE" id="PS51186"/>
    </source>
</evidence>
<evidence type="ECO:0000313" key="7">
    <source>
        <dbReference type="EMBL" id="MBF4502211.1"/>
    </source>
</evidence>
<keyword evidence="7" id="KW-0687">Ribonucleoprotein</keyword>
<dbReference type="PANTHER" id="PTHR43420">
    <property type="entry name" value="ACETYLTRANSFERASE"/>
    <property type="match status" value="1"/>
</dbReference>
<dbReference type="InterPro" id="IPR016181">
    <property type="entry name" value="Acyl_CoA_acyltransferase"/>
</dbReference>
<name>A0A8J7KFF4_9BACL</name>
<evidence type="ECO:0000256" key="2">
    <source>
        <dbReference type="ARBA" id="ARBA00022490"/>
    </source>
</evidence>
<reference evidence="7" key="1">
    <citation type="submission" date="2020-11" db="EMBL/GenBank/DDBJ databases">
        <title>Multidrug resistant novel bacterium Savagea serpentis sp. nov., isolated from the scats of a vine snake (Ahaetulla nasuta).</title>
        <authorList>
            <person name="Venkata Ramana V."/>
            <person name="Vikas Patil S."/>
            <person name="Yogita Lugani V."/>
        </authorList>
    </citation>
    <scope>NUCLEOTIDE SEQUENCE</scope>
    <source>
        <strain evidence="7">SN6</strain>
    </source>
</reference>
<proteinExistence type="inferred from homology"/>
<dbReference type="Pfam" id="PF00583">
    <property type="entry name" value="Acetyltransf_1"/>
    <property type="match status" value="1"/>
</dbReference>
<keyword evidence="3" id="KW-0808">Transferase</keyword>
<evidence type="ECO:0000256" key="3">
    <source>
        <dbReference type="ARBA" id="ARBA00022679"/>
    </source>
</evidence>
<dbReference type="GO" id="GO:0008999">
    <property type="term" value="F:protein-N-terminal-alanine acetyltransferase activity"/>
    <property type="evidence" value="ECO:0007669"/>
    <property type="project" value="UniProtKB-EC"/>
</dbReference>
<keyword evidence="2 5" id="KW-0963">Cytoplasm</keyword>
<dbReference type="InterPro" id="IPR000182">
    <property type="entry name" value="GNAT_dom"/>
</dbReference>
<comment type="function">
    <text evidence="5">Acetylates the N-terminal alanine of ribosomal protein bS18.</text>
</comment>
<organism evidence="7 8">
    <name type="scientific">Savagea serpentis</name>
    <dbReference type="NCBI Taxonomy" id="2785297"/>
    <lineage>
        <taxon>Bacteria</taxon>
        <taxon>Bacillati</taxon>
        <taxon>Bacillota</taxon>
        <taxon>Bacilli</taxon>
        <taxon>Bacillales</taxon>
        <taxon>Caryophanaceae</taxon>
        <taxon>Savagea</taxon>
    </lineage>
</organism>
<feature type="domain" description="N-acetyltransferase" evidence="6">
    <location>
        <begin position="4"/>
        <end position="151"/>
    </location>
</feature>
<dbReference type="Proteomes" id="UP000622653">
    <property type="component" value="Unassembled WGS sequence"/>
</dbReference>
<dbReference type="PROSITE" id="PS51186">
    <property type="entry name" value="GNAT"/>
    <property type="match status" value="1"/>
</dbReference>
<dbReference type="GO" id="GO:0005737">
    <property type="term" value="C:cytoplasm"/>
    <property type="evidence" value="ECO:0007669"/>
    <property type="project" value="UniProtKB-SubCell"/>
</dbReference>
<dbReference type="PANTHER" id="PTHR43420:SF44">
    <property type="entry name" value="ACETYLTRANSFERASE YPEA"/>
    <property type="match status" value="1"/>
</dbReference>
<keyword evidence="8" id="KW-1185">Reference proteome</keyword>
<protein>
    <recommendedName>
        <fullName evidence="5">[Ribosomal protein bS18]-alanine N-acetyltransferase</fullName>
        <ecNumber evidence="5">2.3.1.266</ecNumber>
    </recommendedName>
</protein>
<dbReference type="InterPro" id="IPR050680">
    <property type="entry name" value="YpeA/RimI_acetyltransf"/>
</dbReference>
<evidence type="ECO:0000256" key="5">
    <source>
        <dbReference type="RuleBase" id="RU363094"/>
    </source>
</evidence>
<evidence type="ECO:0000256" key="1">
    <source>
        <dbReference type="ARBA" id="ARBA00005395"/>
    </source>
</evidence>
<dbReference type="CDD" id="cd04301">
    <property type="entry name" value="NAT_SF"/>
    <property type="match status" value="1"/>
</dbReference>
<dbReference type="AlphaFoldDB" id="A0A8J7KFF4"/>
<dbReference type="GO" id="GO:0005840">
    <property type="term" value="C:ribosome"/>
    <property type="evidence" value="ECO:0007669"/>
    <property type="project" value="UniProtKB-KW"/>
</dbReference>
<keyword evidence="4" id="KW-0012">Acyltransferase</keyword>
<dbReference type="SUPFAM" id="SSF55729">
    <property type="entry name" value="Acyl-CoA N-acyltransferases (Nat)"/>
    <property type="match status" value="1"/>
</dbReference>
<dbReference type="NCBIfam" id="TIGR01575">
    <property type="entry name" value="rimI"/>
    <property type="match status" value="1"/>
</dbReference>
<comment type="caution">
    <text evidence="7">The sequence shown here is derived from an EMBL/GenBank/DDBJ whole genome shotgun (WGS) entry which is preliminary data.</text>
</comment>
<comment type="catalytic activity">
    <reaction evidence="5">
        <text>N-terminal L-alanyl-[ribosomal protein bS18] + acetyl-CoA = N-terminal N(alpha)-acetyl-L-alanyl-[ribosomal protein bS18] + CoA + H(+)</text>
        <dbReference type="Rhea" id="RHEA:43756"/>
        <dbReference type="Rhea" id="RHEA-COMP:10676"/>
        <dbReference type="Rhea" id="RHEA-COMP:10677"/>
        <dbReference type="ChEBI" id="CHEBI:15378"/>
        <dbReference type="ChEBI" id="CHEBI:57287"/>
        <dbReference type="ChEBI" id="CHEBI:57288"/>
        <dbReference type="ChEBI" id="CHEBI:64718"/>
        <dbReference type="ChEBI" id="CHEBI:83683"/>
        <dbReference type="EC" id="2.3.1.266"/>
    </reaction>
</comment>
<dbReference type="EMBL" id="JADKPV010000010">
    <property type="protein sequence ID" value="MBF4502211.1"/>
    <property type="molecule type" value="Genomic_DNA"/>
</dbReference>
<sequence>MNELNIVPMKLEHLAGVLEVEKQSFDDPWTEEIFHHEVTNNPFAYYIVALKDEEVVAYCGTWIVFEDCQITNIAVHPANRGQKIGDALMQYLMKHCQLHEVDRISLEVRVSNEVAQHLYRKYGFQDGGIRKNYYTDGPTTEDALVMWVELK</sequence>